<dbReference type="SUPFAM" id="SSF57716">
    <property type="entry name" value="Glucocorticoid receptor-like (DNA-binding domain)"/>
    <property type="match status" value="1"/>
</dbReference>
<feature type="compositionally biased region" description="Basic and acidic residues" evidence="1">
    <location>
        <begin position="1"/>
        <end position="11"/>
    </location>
</feature>
<name>A0A139AJC8_GONPJ</name>
<organism evidence="2 3">
    <name type="scientific">Gonapodya prolifera (strain JEL478)</name>
    <name type="common">Monoblepharis prolifera</name>
    <dbReference type="NCBI Taxonomy" id="1344416"/>
    <lineage>
        <taxon>Eukaryota</taxon>
        <taxon>Fungi</taxon>
        <taxon>Fungi incertae sedis</taxon>
        <taxon>Chytridiomycota</taxon>
        <taxon>Chytridiomycota incertae sedis</taxon>
        <taxon>Monoblepharidomycetes</taxon>
        <taxon>Monoblepharidales</taxon>
        <taxon>Gonapodyaceae</taxon>
        <taxon>Gonapodya</taxon>
    </lineage>
</organism>
<dbReference type="OrthoDB" id="429950at2759"/>
<dbReference type="GO" id="GO:0008270">
    <property type="term" value="F:zinc ion binding"/>
    <property type="evidence" value="ECO:0007669"/>
    <property type="project" value="InterPro"/>
</dbReference>
<evidence type="ECO:0000313" key="2">
    <source>
        <dbReference type="EMBL" id="KXS16515.1"/>
    </source>
</evidence>
<feature type="region of interest" description="Disordered" evidence="1">
    <location>
        <begin position="1"/>
        <end position="43"/>
    </location>
</feature>
<feature type="compositionally biased region" description="Acidic residues" evidence="1">
    <location>
        <begin position="85"/>
        <end position="96"/>
    </location>
</feature>
<dbReference type="GO" id="GO:0003677">
    <property type="term" value="F:DNA binding"/>
    <property type="evidence" value="ECO:0007669"/>
    <property type="project" value="InterPro"/>
</dbReference>
<sequence>MGVHDNDKHVIEYAPTSKSRCRGPKSCPNRTIAQGSLRLGGPKRFVPMYDREVRKCRHWECERVRKAVLTGLNDPDEGQAPANANDDDEAQSEDDPAPPPPPTSTQSKKKRKKAGSDGDDDDGDWKQKPKICFPLKIKAKKTRK</sequence>
<dbReference type="InterPro" id="IPR036957">
    <property type="entry name" value="Znf_PARP_sf"/>
</dbReference>
<evidence type="ECO:0000256" key="1">
    <source>
        <dbReference type="SAM" id="MobiDB-lite"/>
    </source>
</evidence>
<dbReference type="Proteomes" id="UP000070544">
    <property type="component" value="Unassembled WGS sequence"/>
</dbReference>
<reference evidence="2 3" key="1">
    <citation type="journal article" date="2015" name="Genome Biol. Evol.">
        <title>Phylogenomic analyses indicate that early fungi evolved digesting cell walls of algal ancestors of land plants.</title>
        <authorList>
            <person name="Chang Y."/>
            <person name="Wang S."/>
            <person name="Sekimoto S."/>
            <person name="Aerts A.L."/>
            <person name="Choi C."/>
            <person name="Clum A."/>
            <person name="LaButti K.M."/>
            <person name="Lindquist E.A."/>
            <person name="Yee Ngan C."/>
            <person name="Ohm R.A."/>
            <person name="Salamov A.A."/>
            <person name="Grigoriev I.V."/>
            <person name="Spatafora J.W."/>
            <person name="Berbee M.L."/>
        </authorList>
    </citation>
    <scope>NUCLEOTIDE SEQUENCE [LARGE SCALE GENOMIC DNA]</scope>
    <source>
        <strain evidence="2 3">JEL478</strain>
    </source>
</reference>
<keyword evidence="3" id="KW-1185">Reference proteome</keyword>
<evidence type="ECO:0008006" key="4">
    <source>
        <dbReference type="Google" id="ProtNLM"/>
    </source>
</evidence>
<dbReference type="EMBL" id="KQ965752">
    <property type="protein sequence ID" value="KXS16515.1"/>
    <property type="molecule type" value="Genomic_DNA"/>
</dbReference>
<dbReference type="AlphaFoldDB" id="A0A139AJC8"/>
<gene>
    <name evidence="2" type="ORF">M427DRAFT_134119</name>
</gene>
<dbReference type="Gene3D" id="3.30.1740.10">
    <property type="entry name" value="Zinc finger, PARP-type"/>
    <property type="match status" value="1"/>
</dbReference>
<evidence type="ECO:0000313" key="3">
    <source>
        <dbReference type="Proteomes" id="UP000070544"/>
    </source>
</evidence>
<feature type="region of interest" description="Disordered" evidence="1">
    <location>
        <begin position="68"/>
        <end position="144"/>
    </location>
</feature>
<proteinExistence type="predicted"/>
<protein>
    <recommendedName>
        <fullName evidence="4">PARP-type domain-containing protein</fullName>
    </recommendedName>
</protein>
<accession>A0A139AJC8</accession>